<dbReference type="InterPro" id="IPR036249">
    <property type="entry name" value="Thioredoxin-like_sf"/>
</dbReference>
<sequence>MEKKNSEVSKLKPVEICVYGAEVLCASCVNMPSAKETYEWLDAALKRKYQDQPFEITYIDINEPPNEREKQKMAEKIMNDEYFYPLVVIEGTVVGEGNPRLKRVYEEMEQHGYVSV</sequence>
<dbReference type="RefSeq" id="WP_224138404.1">
    <property type="nucleotide sequence ID" value="NZ_JAIQUM010000013.1"/>
</dbReference>
<dbReference type="InterPro" id="IPR038218">
    <property type="entry name" value="YuzD-like_sp"/>
</dbReference>
<dbReference type="Pfam" id="PF07315">
    <property type="entry name" value="DUF1462"/>
    <property type="match status" value="1"/>
</dbReference>
<name>A0ABS7UQ78_9BACI</name>
<protein>
    <submittedName>
        <fullName evidence="1">YuzD family protein</fullName>
    </submittedName>
</protein>
<dbReference type="Gene3D" id="3.40.30.30">
    <property type="entry name" value="Hypothetical protein sa0798"/>
    <property type="match status" value="1"/>
</dbReference>
<comment type="caution">
    <text evidence="1">The sequence shown here is derived from an EMBL/GenBank/DDBJ whole genome shotgun (WGS) entry which is preliminary data.</text>
</comment>
<dbReference type="Proteomes" id="UP001165287">
    <property type="component" value="Unassembled WGS sequence"/>
</dbReference>
<accession>A0ABS7UQ78</accession>
<dbReference type="EMBL" id="JAIQUM010000013">
    <property type="protein sequence ID" value="MBZ5750311.1"/>
    <property type="molecule type" value="Genomic_DNA"/>
</dbReference>
<proteinExistence type="predicted"/>
<keyword evidence="2" id="KW-1185">Reference proteome</keyword>
<dbReference type="SUPFAM" id="SSF52833">
    <property type="entry name" value="Thioredoxin-like"/>
    <property type="match status" value="1"/>
</dbReference>
<evidence type="ECO:0000313" key="2">
    <source>
        <dbReference type="Proteomes" id="UP001165287"/>
    </source>
</evidence>
<organism evidence="1 2">
    <name type="scientific">Metabacillus rhizolycopersici</name>
    <dbReference type="NCBI Taxonomy" id="2875709"/>
    <lineage>
        <taxon>Bacteria</taxon>
        <taxon>Bacillati</taxon>
        <taxon>Bacillota</taxon>
        <taxon>Bacilli</taxon>
        <taxon>Bacillales</taxon>
        <taxon>Bacillaceae</taxon>
        <taxon>Metabacillus</taxon>
    </lineage>
</organism>
<dbReference type="PIRSF" id="PIRSF010603">
    <property type="entry name" value="UCP010603"/>
    <property type="match status" value="1"/>
</dbReference>
<reference evidence="1" key="1">
    <citation type="submission" date="2024-05" db="EMBL/GenBank/DDBJ databases">
        <title>Metabacillus sp. nov., isolated from the rhizosphere soil of tomato plants.</title>
        <authorList>
            <person name="Ma R."/>
        </authorList>
    </citation>
    <scope>NUCLEOTIDE SEQUENCE</scope>
    <source>
        <strain evidence="1">DBTR6</strain>
    </source>
</reference>
<dbReference type="InterPro" id="IPR009190">
    <property type="entry name" value="DUF1462"/>
</dbReference>
<evidence type="ECO:0000313" key="1">
    <source>
        <dbReference type="EMBL" id="MBZ5750311.1"/>
    </source>
</evidence>
<gene>
    <name evidence="1" type="ORF">K9V48_08625</name>
</gene>